<evidence type="ECO:0000256" key="3">
    <source>
        <dbReference type="ARBA" id="ARBA00020071"/>
    </source>
</evidence>
<evidence type="ECO:0000259" key="5">
    <source>
        <dbReference type="Pfam" id="PF01522"/>
    </source>
</evidence>
<evidence type="ECO:0000256" key="4">
    <source>
        <dbReference type="ARBA" id="ARBA00032976"/>
    </source>
</evidence>
<dbReference type="GO" id="GO:0016810">
    <property type="term" value="F:hydrolase activity, acting on carbon-nitrogen (but not peptide) bonds"/>
    <property type="evidence" value="ECO:0007669"/>
    <property type="project" value="InterPro"/>
</dbReference>
<evidence type="ECO:0000256" key="2">
    <source>
        <dbReference type="ARBA" id="ARBA00010973"/>
    </source>
</evidence>
<dbReference type="GO" id="GO:0005975">
    <property type="term" value="P:carbohydrate metabolic process"/>
    <property type="evidence" value="ECO:0007669"/>
    <property type="project" value="InterPro"/>
</dbReference>
<dbReference type="SUPFAM" id="SSF88713">
    <property type="entry name" value="Glycoside hydrolase/deacetylase"/>
    <property type="match status" value="1"/>
</dbReference>
<dbReference type="AlphaFoldDB" id="A0A1H3P761"/>
<dbReference type="Proteomes" id="UP000198914">
    <property type="component" value="Unassembled WGS sequence"/>
</dbReference>
<organism evidence="6 7">
    <name type="scientific">Jannaschia faecimaris</name>
    <dbReference type="NCBI Taxonomy" id="1244108"/>
    <lineage>
        <taxon>Bacteria</taxon>
        <taxon>Pseudomonadati</taxon>
        <taxon>Pseudomonadota</taxon>
        <taxon>Alphaproteobacteria</taxon>
        <taxon>Rhodobacterales</taxon>
        <taxon>Roseobacteraceae</taxon>
        <taxon>Jannaschia</taxon>
    </lineage>
</organism>
<dbReference type="InterPro" id="IPR011330">
    <property type="entry name" value="Glyco_hydro/deAcase_b/a-brl"/>
</dbReference>
<dbReference type="PANTHER" id="PTHR47561">
    <property type="entry name" value="POLYSACCHARIDE DEACETYLASE FAMILY PROTEIN (AFU_ORTHOLOGUE AFUA_6G05030)"/>
    <property type="match status" value="1"/>
</dbReference>
<dbReference type="OrthoDB" id="9784220at2"/>
<dbReference type="PANTHER" id="PTHR47561:SF1">
    <property type="entry name" value="POLYSACCHARIDE DEACETYLASE FAMILY PROTEIN (AFU_ORTHOLOGUE AFUA_6G05030)"/>
    <property type="match status" value="1"/>
</dbReference>
<protein>
    <recommendedName>
        <fullName evidence="3">Chitooligosaccharide deacetylase</fullName>
    </recommendedName>
    <alternativeName>
        <fullName evidence="4">Nodulation protein B</fullName>
    </alternativeName>
</protein>
<sequence>MIWDPQAYPWPKGLTAAACFSVDVDATSPHLWQHRRGLPQALAALEHRSYGMRAGLARMVAMLDRIGVRGSFFVPAVVAEENPDLLPGLIERGHEIGLHGYFHELVSDVSDHRFTEALEAAIALFVEQTGMTPSGFRSPAWEMTPHMLRELDRHDLWDSSLMGHDVPYTINGVTQIPVRWDNDDAIFFKFLGAGDKSPRPDREVAEQWRTDADAQIRDGGLFMLTVHDWISGRAARVEMLEHLLRPLVDSPKVWVATCGELAEHHRGLGSGLDVTLDPITPVDEREHPHG</sequence>
<name>A0A1H3P761_9RHOB</name>
<dbReference type="Gene3D" id="3.20.20.370">
    <property type="entry name" value="Glycoside hydrolase/deacetylase"/>
    <property type="match status" value="1"/>
</dbReference>
<accession>A0A1H3P761</accession>
<comment type="function">
    <text evidence="1">Is involved in generating a small heat-stable compound (Nod), an acylated oligomer of N-acetylglucosamine, that stimulates mitosis in various plant protoplasts.</text>
</comment>
<dbReference type="InterPro" id="IPR002509">
    <property type="entry name" value="NODB_dom"/>
</dbReference>
<comment type="similarity">
    <text evidence="2">Belongs to the polysaccharide deacetylase family.</text>
</comment>
<gene>
    <name evidence="6" type="ORF">SAMN05444004_104255</name>
</gene>
<evidence type="ECO:0000313" key="6">
    <source>
        <dbReference type="EMBL" id="SDY96645.1"/>
    </source>
</evidence>
<dbReference type="Pfam" id="PF01522">
    <property type="entry name" value="Polysacc_deac_1"/>
    <property type="match status" value="1"/>
</dbReference>
<reference evidence="7" key="1">
    <citation type="submission" date="2016-10" db="EMBL/GenBank/DDBJ databases">
        <authorList>
            <person name="Varghese N."/>
            <person name="Submissions S."/>
        </authorList>
    </citation>
    <scope>NUCLEOTIDE SEQUENCE [LARGE SCALE GENOMIC DNA]</scope>
    <source>
        <strain evidence="7">DSM 100420</strain>
    </source>
</reference>
<evidence type="ECO:0000313" key="7">
    <source>
        <dbReference type="Proteomes" id="UP000198914"/>
    </source>
</evidence>
<evidence type="ECO:0000256" key="1">
    <source>
        <dbReference type="ARBA" id="ARBA00003236"/>
    </source>
</evidence>
<dbReference type="EMBL" id="FNPX01000004">
    <property type="protein sequence ID" value="SDY96645.1"/>
    <property type="molecule type" value="Genomic_DNA"/>
</dbReference>
<proteinExistence type="inferred from homology"/>
<feature type="domain" description="NodB homology" evidence="5">
    <location>
        <begin position="53"/>
        <end position="152"/>
    </location>
</feature>
<dbReference type="RefSeq" id="WP_092644316.1">
    <property type="nucleotide sequence ID" value="NZ_FNPX01000004.1"/>
</dbReference>
<dbReference type="STRING" id="1244108.SAMN05444004_104255"/>
<keyword evidence="7" id="KW-1185">Reference proteome</keyword>